<name>A0A066Z2G7_9ACTN</name>
<evidence type="ECO:0000256" key="1">
    <source>
        <dbReference type="SAM" id="MobiDB-lite"/>
    </source>
</evidence>
<dbReference type="AlphaFoldDB" id="A0A066Z2G7"/>
<dbReference type="Proteomes" id="UP000027178">
    <property type="component" value="Unassembled WGS sequence"/>
</dbReference>
<dbReference type="HOGENOM" id="CLU_1106164_0_0_11"/>
<feature type="compositionally biased region" description="Low complexity" evidence="1">
    <location>
        <begin position="195"/>
        <end position="214"/>
    </location>
</feature>
<dbReference type="eggNOG" id="COG3409">
    <property type="taxonomic scope" value="Bacteria"/>
</dbReference>
<proteinExistence type="predicted"/>
<evidence type="ECO:0000313" key="4">
    <source>
        <dbReference type="Proteomes" id="UP000027178"/>
    </source>
</evidence>
<feature type="domain" description="Peptidase C51" evidence="2">
    <location>
        <begin position="37"/>
        <end position="131"/>
    </location>
</feature>
<dbReference type="PATRIC" id="fig|1348663.4.peg.4007"/>
<protein>
    <recommendedName>
        <fullName evidence="2">Peptidase C51 domain-containing protein</fullName>
    </recommendedName>
</protein>
<evidence type="ECO:0000313" key="3">
    <source>
        <dbReference type="EMBL" id="KDN84365.1"/>
    </source>
</evidence>
<comment type="caution">
    <text evidence="3">The sequence shown here is derived from an EMBL/GenBank/DDBJ whole genome shotgun (WGS) entry which is preliminary data.</text>
</comment>
<dbReference type="EMBL" id="JNBY01000093">
    <property type="protein sequence ID" value="KDN84365.1"/>
    <property type="molecule type" value="Genomic_DNA"/>
</dbReference>
<feature type="region of interest" description="Disordered" evidence="1">
    <location>
        <begin position="195"/>
        <end position="249"/>
    </location>
</feature>
<dbReference type="InterPro" id="IPR007921">
    <property type="entry name" value="CHAP_dom"/>
</dbReference>
<keyword evidence="4" id="KW-1185">Reference proteome</keyword>
<sequence length="249" mass="26745">MTVDSMIRSAEAWLGTGEPNTIQSWYRDRNGAEYSGNFAWCDAAITRWSADAGEWQAVCLGEDRPYTPAHAQAFADAGQWTYSTGGIRRGDIVFFDWSMSAPWSGRIGNIDHVGIVTDVLPGGQVATIEGNTADVCARRIRGPEVIVGYGRPAYTRPRNPRPATALRAGTVRPAFPGRLLRSPRRCCTGTTFASGSSGCGTAAGASPSTAGTARRAPRSRSDSRPRRASPRTPSSARTWDAAWNAPITH</sequence>
<evidence type="ECO:0000259" key="2">
    <source>
        <dbReference type="Pfam" id="PF05257"/>
    </source>
</evidence>
<dbReference type="Pfam" id="PF05257">
    <property type="entry name" value="CHAP"/>
    <property type="match status" value="1"/>
</dbReference>
<organism evidence="3 4">
    <name type="scientific">Kitasatospora cheerisanensis KCTC 2395</name>
    <dbReference type="NCBI Taxonomy" id="1348663"/>
    <lineage>
        <taxon>Bacteria</taxon>
        <taxon>Bacillati</taxon>
        <taxon>Actinomycetota</taxon>
        <taxon>Actinomycetes</taxon>
        <taxon>Kitasatosporales</taxon>
        <taxon>Streptomycetaceae</taxon>
        <taxon>Kitasatospora</taxon>
    </lineage>
</organism>
<reference evidence="3 4" key="1">
    <citation type="submission" date="2014-05" db="EMBL/GenBank/DDBJ databases">
        <title>Draft Genome Sequence of Kitasatospora cheerisanensis KCTC 2395.</title>
        <authorList>
            <person name="Nam D.H."/>
        </authorList>
    </citation>
    <scope>NUCLEOTIDE SEQUENCE [LARGE SCALE GENOMIC DNA]</scope>
    <source>
        <strain evidence="3 4">KCTC 2395</strain>
    </source>
</reference>
<accession>A0A066Z2G7</accession>
<gene>
    <name evidence="3" type="ORF">KCH_41560</name>
</gene>